<dbReference type="InterPro" id="IPR047768">
    <property type="entry name" value="Tn5p-like"/>
</dbReference>
<dbReference type="HOGENOM" id="CLU_045115_0_0_6"/>
<organism evidence="3 4">
    <name type="scientific">Edwardsiella tarda (strain FL6-60)</name>
    <dbReference type="NCBI Taxonomy" id="718251"/>
    <lineage>
        <taxon>Bacteria</taxon>
        <taxon>Pseudomonadati</taxon>
        <taxon>Pseudomonadota</taxon>
        <taxon>Gammaproteobacteria</taxon>
        <taxon>Enterobacterales</taxon>
        <taxon>Hafniaceae</taxon>
        <taxon>Edwardsiella</taxon>
    </lineage>
</organism>
<reference evidence="3 4" key="2">
    <citation type="journal article" date="2011" name="BMC Immunol.">
        <title>Comparison of static immersion and intravenous injection systems for exposure of zebrafish embryos to the natural pathogen Edwardsiella tarda.</title>
        <authorList>
            <person name="van Soest J.J."/>
            <person name="Stockhammer O.W."/>
            <person name="Ordas A."/>
            <person name="Bloemberg G.V."/>
            <person name="Spaink H.P."/>
            <person name="Meijer A.H."/>
        </authorList>
    </citation>
    <scope>NUCLEOTIDE SEQUENCE [LARGE SCALE GENOMIC DNA]</scope>
    <source>
        <strain evidence="3 4">FL6-60</strain>
    </source>
</reference>
<dbReference type="NCBIfam" id="NF033590">
    <property type="entry name" value="transpos_IS4_3"/>
    <property type="match status" value="1"/>
</dbReference>
<evidence type="ECO:0000259" key="1">
    <source>
        <dbReference type="Pfam" id="PF01609"/>
    </source>
</evidence>
<keyword evidence="4" id="KW-1185">Reference proteome</keyword>
<name>A0A0H3DY12_EDWTF</name>
<dbReference type="InterPro" id="IPR054836">
    <property type="entry name" value="Tn5_transposase"/>
</dbReference>
<feature type="domain" description="Transposase IS4-like" evidence="1">
    <location>
        <begin position="202"/>
        <end position="374"/>
    </location>
</feature>
<dbReference type="GO" id="GO:0004803">
    <property type="term" value="F:transposase activity"/>
    <property type="evidence" value="ECO:0007669"/>
    <property type="project" value="InterPro"/>
</dbReference>
<accession>A0A0H3DY12</accession>
<dbReference type="AlphaFoldDB" id="A0A0H3DY12"/>
<evidence type="ECO:0000313" key="3">
    <source>
        <dbReference type="EMBL" id="ADM42875.1"/>
    </source>
</evidence>
<proteinExistence type="predicted"/>
<dbReference type="InterPro" id="IPR038215">
    <property type="entry name" value="TN5-like_N_sf"/>
</dbReference>
<sequence length="404" mass="46366">MINQEQTSPSWLDEEINSSVFSDRRHANRFKSLMQKLWRGMGNSLPFACQDNAATKAAYRFLSSNRIDEQHLRQGHSEATSQRIHALQGEKILLLQDTTTFGYHRDNPDAVGFAGNHTAGLIKTGNDAGVNCGILMHSSLAVATSGLLLGLTAVKFWTRKKFKGTNALKRKINPTRVPIEEKESYRWLENLRQSTALLKCPERCVHIGDRESDIYELYCLASELNTHFLVRTCVNRLAENTTMEEKMKSVTPDHQGRHRIFLRHDQEEVREIILNVRWKTLTLHPPIGKAKQYPDLQLTALIATEECPDNDTRVEWKLLTDLPVTNLAEATEKLEWYSHRWKIETFHKVMKSGCQAERSRLGSAERLTNLLCCYCILSWRIFWLTMLSWEMPAALQKLLSATQS</sequence>
<dbReference type="InterPro" id="IPR002559">
    <property type="entry name" value="Transposase_11"/>
</dbReference>
<dbReference type="InterPro" id="IPR014735">
    <property type="entry name" value="Transposase_Tn5-like_N"/>
</dbReference>
<reference evidence="4" key="1">
    <citation type="submission" date="2010-08" db="EMBL/GenBank/DDBJ databases">
        <title>Genome comparisons of Edwardsiella bacteria analysed using deep sequencing technology.</title>
        <authorList>
            <person name="van Soest J.J."/>
            <person name="Henkel C.V."/>
            <person name="Jansen H.J."/>
            <person name="van den Hondel C.A.M.J.J."/>
            <person name="Bloemberg G.V."/>
            <person name="Meijer A.H."/>
            <person name="Spaink H.P."/>
        </authorList>
    </citation>
    <scope>NUCLEOTIDE SEQUENCE [LARGE SCALE GENOMIC DNA]</scope>
    <source>
        <strain evidence="4">FL6-60</strain>
    </source>
</reference>
<dbReference type="Pfam" id="PF01609">
    <property type="entry name" value="DDE_Tnp_1"/>
    <property type="match status" value="1"/>
</dbReference>
<dbReference type="KEGG" id="etd:ETAF_2773"/>
<evidence type="ECO:0000259" key="2">
    <source>
        <dbReference type="Pfam" id="PF14706"/>
    </source>
</evidence>
<dbReference type="InterPro" id="IPR012337">
    <property type="entry name" value="RNaseH-like_sf"/>
</dbReference>
<dbReference type="SUPFAM" id="SSF53098">
    <property type="entry name" value="Ribonuclease H-like"/>
    <property type="match status" value="1"/>
</dbReference>
<dbReference type="PANTHER" id="PTHR37319:SF1">
    <property type="entry name" value="TRANSPOSASE TN5 DIMERISATION DOMAIN-CONTAINING PROTEIN"/>
    <property type="match status" value="1"/>
</dbReference>
<protein>
    <submittedName>
        <fullName evidence="3">Transposase Tn5</fullName>
    </submittedName>
</protein>
<evidence type="ECO:0000313" key="4">
    <source>
        <dbReference type="Proteomes" id="UP000002230"/>
    </source>
</evidence>
<dbReference type="Gene3D" id="1.10.246.40">
    <property type="entry name" value="Tn5 transposase, domain 1"/>
    <property type="match status" value="1"/>
</dbReference>
<dbReference type="Gene3D" id="3.90.350.10">
    <property type="entry name" value="Transposase Inhibitor Protein From Tn5, Chain A, domain 1"/>
    <property type="match status" value="1"/>
</dbReference>
<dbReference type="PATRIC" id="fig|718251.5.peg.2885"/>
<dbReference type="Proteomes" id="UP000002230">
    <property type="component" value="Chromosome"/>
</dbReference>
<dbReference type="PANTHER" id="PTHR37319">
    <property type="entry name" value="TRANSPOSASE"/>
    <property type="match status" value="1"/>
</dbReference>
<dbReference type="EMBL" id="CP002154">
    <property type="protein sequence ID" value="ADM42875.1"/>
    <property type="molecule type" value="Genomic_DNA"/>
</dbReference>
<dbReference type="Pfam" id="PF14706">
    <property type="entry name" value="Tnp_DNA_bind"/>
    <property type="match status" value="1"/>
</dbReference>
<gene>
    <name evidence="3" type="ordered locus">ETAF_2773</name>
</gene>
<dbReference type="GO" id="GO:0006313">
    <property type="term" value="P:DNA transposition"/>
    <property type="evidence" value="ECO:0007669"/>
    <property type="project" value="InterPro"/>
</dbReference>
<feature type="domain" description="Transposase Tn5-like N-terminal" evidence="2">
    <location>
        <begin position="10"/>
        <end position="67"/>
    </location>
</feature>
<dbReference type="GO" id="GO:0003677">
    <property type="term" value="F:DNA binding"/>
    <property type="evidence" value="ECO:0007669"/>
    <property type="project" value="InterPro"/>
</dbReference>